<feature type="domain" description="GST C-terminal" evidence="3">
    <location>
        <begin position="97"/>
        <end position="219"/>
    </location>
</feature>
<dbReference type="FunFam" id="3.40.30.10:FF:000331">
    <property type="entry name" value="Glutathione S-transferase"/>
    <property type="match status" value="1"/>
</dbReference>
<keyword evidence="4" id="KW-0808">Transferase</keyword>
<dbReference type="InterPro" id="IPR010987">
    <property type="entry name" value="Glutathione-S-Trfase_C-like"/>
</dbReference>
<dbReference type="SFLD" id="SFLDG00358">
    <property type="entry name" value="Main_(cytGST)"/>
    <property type="match status" value="1"/>
</dbReference>
<protein>
    <submittedName>
        <fullName evidence="4">Glutathione S-transferase family protein</fullName>
    </submittedName>
</protein>
<dbReference type="SUPFAM" id="SSF52833">
    <property type="entry name" value="Thioredoxin-like"/>
    <property type="match status" value="1"/>
</dbReference>
<dbReference type="InterPro" id="IPR036249">
    <property type="entry name" value="Thioredoxin-like_sf"/>
</dbReference>
<dbReference type="Gene3D" id="3.40.30.10">
    <property type="entry name" value="Glutaredoxin"/>
    <property type="match status" value="1"/>
</dbReference>
<proteinExistence type="inferred from homology"/>
<evidence type="ECO:0000259" key="3">
    <source>
        <dbReference type="PROSITE" id="PS50405"/>
    </source>
</evidence>
<dbReference type="InterPro" id="IPR004046">
    <property type="entry name" value="GST_C"/>
</dbReference>
<comment type="similarity">
    <text evidence="1">Belongs to the GST superfamily.</text>
</comment>
<dbReference type="Gene3D" id="1.20.1050.10">
    <property type="match status" value="1"/>
</dbReference>
<sequence>MSDQRIAGDDLTVWTYDWVPEGPRGRVRDIRLRWALEEAGLDYAVRTVPFEDRGPEHLARQPFGQVPFLEDGDIVMFESGAGLLHLGRKSETLMPRDPRGEAEVTQWLVSALNSVEMVTVPWWFVKVLGAPENPLHDWMMRRFDMLERVLEGREWLAASRFTIADILMADVLRIPNDLGKLENHPALRGYLRRALARPAFERARADQLAHFEAADATRSEDRRTAEEKD</sequence>
<evidence type="ECO:0000256" key="1">
    <source>
        <dbReference type="RuleBase" id="RU003494"/>
    </source>
</evidence>
<accession>A0A6G8QA37</accession>
<dbReference type="PROSITE" id="PS50404">
    <property type="entry name" value="GST_NTER"/>
    <property type="match status" value="1"/>
</dbReference>
<dbReference type="Pfam" id="PF00043">
    <property type="entry name" value="GST_C"/>
    <property type="match status" value="1"/>
</dbReference>
<reference evidence="4 5" key="1">
    <citation type="submission" date="2019-10" db="EMBL/GenBank/DDBJ databases">
        <title>Rubrobacter sp nov SCSIO 52090 isolated from a deep-sea sediment in the South China Sea.</title>
        <authorList>
            <person name="Chen R.W."/>
        </authorList>
    </citation>
    <scope>NUCLEOTIDE SEQUENCE [LARGE SCALE GENOMIC DNA]</scope>
    <source>
        <strain evidence="4 5">SCSIO 52909</strain>
    </source>
</reference>
<dbReference type="CDD" id="cd03046">
    <property type="entry name" value="GST_N_GTT1_like"/>
    <property type="match status" value="1"/>
</dbReference>
<dbReference type="EMBL" id="CP045119">
    <property type="protein sequence ID" value="QIN83303.1"/>
    <property type="molecule type" value="Genomic_DNA"/>
</dbReference>
<feature type="domain" description="GST N-terminal" evidence="2">
    <location>
        <begin position="16"/>
        <end position="94"/>
    </location>
</feature>
<dbReference type="InterPro" id="IPR036282">
    <property type="entry name" value="Glutathione-S-Trfase_C_sf"/>
</dbReference>
<name>A0A6G8QA37_9ACTN</name>
<dbReference type="RefSeq" id="WP_166176460.1">
    <property type="nucleotide sequence ID" value="NZ_CP045119.1"/>
</dbReference>
<dbReference type="GO" id="GO:0016740">
    <property type="term" value="F:transferase activity"/>
    <property type="evidence" value="ECO:0007669"/>
    <property type="project" value="UniProtKB-KW"/>
</dbReference>
<dbReference type="Pfam" id="PF02798">
    <property type="entry name" value="GST_N"/>
    <property type="match status" value="1"/>
</dbReference>
<evidence type="ECO:0000259" key="2">
    <source>
        <dbReference type="PROSITE" id="PS50404"/>
    </source>
</evidence>
<dbReference type="PANTHER" id="PTHR44051">
    <property type="entry name" value="GLUTATHIONE S-TRANSFERASE-RELATED"/>
    <property type="match status" value="1"/>
</dbReference>
<dbReference type="AlphaFoldDB" id="A0A6G8QA37"/>
<evidence type="ECO:0000313" key="4">
    <source>
        <dbReference type="EMBL" id="QIN83303.1"/>
    </source>
</evidence>
<dbReference type="PROSITE" id="PS50405">
    <property type="entry name" value="GST_CTER"/>
    <property type="match status" value="1"/>
</dbReference>
<dbReference type="CDD" id="cd03207">
    <property type="entry name" value="GST_C_8"/>
    <property type="match status" value="1"/>
</dbReference>
<dbReference type="SFLD" id="SFLDS00019">
    <property type="entry name" value="Glutathione_Transferase_(cytos"/>
    <property type="match status" value="1"/>
</dbReference>
<dbReference type="Proteomes" id="UP000501452">
    <property type="component" value="Chromosome"/>
</dbReference>
<dbReference type="SUPFAM" id="SSF47616">
    <property type="entry name" value="GST C-terminal domain-like"/>
    <property type="match status" value="1"/>
</dbReference>
<evidence type="ECO:0000313" key="5">
    <source>
        <dbReference type="Proteomes" id="UP000501452"/>
    </source>
</evidence>
<keyword evidence="5" id="KW-1185">Reference proteome</keyword>
<gene>
    <name evidence="4" type="ORF">GBA63_12150</name>
</gene>
<dbReference type="PANTHER" id="PTHR44051:SF8">
    <property type="entry name" value="GLUTATHIONE S-TRANSFERASE GSTA"/>
    <property type="match status" value="1"/>
</dbReference>
<dbReference type="InterPro" id="IPR040079">
    <property type="entry name" value="Glutathione_S-Trfase"/>
</dbReference>
<dbReference type="InterPro" id="IPR004045">
    <property type="entry name" value="Glutathione_S-Trfase_N"/>
</dbReference>
<organism evidence="4 5">
    <name type="scientific">Rubrobacter tropicus</name>
    <dbReference type="NCBI Taxonomy" id="2653851"/>
    <lineage>
        <taxon>Bacteria</taxon>
        <taxon>Bacillati</taxon>
        <taxon>Actinomycetota</taxon>
        <taxon>Rubrobacteria</taxon>
        <taxon>Rubrobacterales</taxon>
        <taxon>Rubrobacteraceae</taxon>
        <taxon>Rubrobacter</taxon>
    </lineage>
</organism>
<dbReference type="KEGG" id="rub:GBA63_12150"/>